<evidence type="ECO:0000256" key="4">
    <source>
        <dbReference type="ARBA" id="ARBA00022475"/>
    </source>
</evidence>
<dbReference type="AlphaFoldDB" id="A0A8J3RQN0"/>
<dbReference type="GO" id="GO:0009055">
    <property type="term" value="F:electron transfer activity"/>
    <property type="evidence" value="ECO:0007669"/>
    <property type="project" value="UniProtKB-UniRule"/>
</dbReference>
<evidence type="ECO:0000256" key="7">
    <source>
        <dbReference type="ARBA" id="ARBA00022723"/>
    </source>
</evidence>
<comment type="caution">
    <text evidence="14">The sequence shown here is derived from an EMBL/GenBank/DDBJ whole genome shotgun (WGS) entry which is preliminary data.</text>
</comment>
<sequence>MDTPDLARLQFALTAGGHFLFVALTLGLATLIAIMQTRATLTRSAVHGRMIRFWGRLYVINYAMGIVTGLVMEFQLGMAWSGLTHFAGNVLGGSLAMETLVAFFVESTFLGLWIFGWDRLNRWAHLGVFWVVTLTAYASAYWVLVANGFMQNPVGAEVSGGVLRLTDAAAVLGNPTALTAFGHVLSASLVAGAFFVTGVSAYHLRRRTAEREFFRRSLRIGVFTGLPALLAAAAFGGASFVFVQPTKEALFEGDAAEFARLQAEAVTAHGSATGLADHLPPMGLVQAGAILMFVAFVVMLLIAVPSALLALSRRAVLGMRSWHLVLIAAVPLPFAAVLGGWVFREVGRQPWVVYGLLTTEEALSDLSPGTLRFSLTAFAALFALLVAANVWMLARNARRGPVDAPSLLDEPSDTPAERAPAAAF</sequence>
<keyword evidence="3 12" id="KW-0813">Transport</keyword>
<evidence type="ECO:0000256" key="1">
    <source>
        <dbReference type="ARBA" id="ARBA00004651"/>
    </source>
</evidence>
<dbReference type="PANTHER" id="PTHR30365">
    <property type="entry name" value="CYTOCHROME D UBIQUINOL OXIDASE"/>
    <property type="match status" value="1"/>
</dbReference>
<keyword evidence="4 12" id="KW-1003">Cell membrane</keyword>
<evidence type="ECO:0000256" key="2">
    <source>
        <dbReference type="ARBA" id="ARBA00009819"/>
    </source>
</evidence>
<reference evidence="14 15" key="1">
    <citation type="submission" date="2021-01" db="EMBL/GenBank/DDBJ databases">
        <title>Whole genome shotgun sequence of Planobispora longispora NBRC 13918.</title>
        <authorList>
            <person name="Komaki H."/>
            <person name="Tamura T."/>
        </authorList>
    </citation>
    <scope>NUCLEOTIDE SEQUENCE [LARGE SCALE GENOMIC DNA]</scope>
    <source>
        <strain evidence="14 15">NBRC 13918</strain>
    </source>
</reference>
<keyword evidence="8 12" id="KW-0249">Electron transport</keyword>
<organism evidence="14 15">
    <name type="scientific">Planobispora longispora</name>
    <dbReference type="NCBI Taxonomy" id="28887"/>
    <lineage>
        <taxon>Bacteria</taxon>
        <taxon>Bacillati</taxon>
        <taxon>Actinomycetota</taxon>
        <taxon>Actinomycetes</taxon>
        <taxon>Streptosporangiales</taxon>
        <taxon>Streptosporangiaceae</taxon>
        <taxon>Planobispora</taxon>
    </lineage>
</organism>
<keyword evidence="15" id="KW-1185">Reference proteome</keyword>
<dbReference type="GO" id="GO:0046872">
    <property type="term" value="F:metal ion binding"/>
    <property type="evidence" value="ECO:0007669"/>
    <property type="project" value="UniProtKB-UniRule"/>
</dbReference>
<feature type="transmembrane region" description="Helical" evidence="12">
    <location>
        <begin position="95"/>
        <end position="116"/>
    </location>
</feature>
<keyword evidence="7 12" id="KW-0479">Metal-binding</keyword>
<evidence type="ECO:0000256" key="5">
    <source>
        <dbReference type="ARBA" id="ARBA00022617"/>
    </source>
</evidence>
<dbReference type="PANTHER" id="PTHR30365:SF15">
    <property type="entry name" value="CYTOCHROME BD UBIQUINOL OXIDASE SUBUNIT 1"/>
    <property type="match status" value="1"/>
</dbReference>
<dbReference type="GO" id="GO:0019646">
    <property type="term" value="P:aerobic electron transport chain"/>
    <property type="evidence" value="ECO:0007669"/>
    <property type="project" value="InterPro"/>
</dbReference>
<proteinExistence type="inferred from homology"/>
<gene>
    <name evidence="14" type="primary">cydA_3</name>
    <name evidence="14" type="ORF">Plo01_48400</name>
</gene>
<feature type="transmembrane region" description="Helical" evidence="12">
    <location>
        <begin position="180"/>
        <end position="199"/>
    </location>
</feature>
<keyword evidence="10 12" id="KW-0408">Iron</keyword>
<evidence type="ECO:0000256" key="6">
    <source>
        <dbReference type="ARBA" id="ARBA00022692"/>
    </source>
</evidence>
<dbReference type="GO" id="GO:0016682">
    <property type="term" value="F:oxidoreductase activity, acting on diphenols and related substances as donors, oxygen as acceptor"/>
    <property type="evidence" value="ECO:0007669"/>
    <property type="project" value="TreeGrafter"/>
</dbReference>
<evidence type="ECO:0000313" key="14">
    <source>
        <dbReference type="EMBL" id="GIH78411.1"/>
    </source>
</evidence>
<dbReference type="Proteomes" id="UP000616724">
    <property type="component" value="Unassembled WGS sequence"/>
</dbReference>
<dbReference type="GO" id="GO:0020037">
    <property type="term" value="F:heme binding"/>
    <property type="evidence" value="ECO:0007669"/>
    <property type="project" value="TreeGrafter"/>
</dbReference>
<keyword evidence="9 12" id="KW-1133">Transmembrane helix</keyword>
<dbReference type="InterPro" id="IPR002585">
    <property type="entry name" value="Cyt-d_ubiquinol_oxidase_su_1"/>
</dbReference>
<evidence type="ECO:0000256" key="8">
    <source>
        <dbReference type="ARBA" id="ARBA00022982"/>
    </source>
</evidence>
<evidence type="ECO:0000256" key="10">
    <source>
        <dbReference type="ARBA" id="ARBA00023004"/>
    </source>
</evidence>
<feature type="transmembrane region" description="Helical" evidence="12">
    <location>
        <begin position="220"/>
        <end position="243"/>
    </location>
</feature>
<feature type="transmembrane region" description="Helical" evidence="12">
    <location>
        <begin position="55"/>
        <end position="75"/>
    </location>
</feature>
<comment type="similarity">
    <text evidence="2 12">Belongs to the cytochrome ubiquinol oxidase subunit 1 family.</text>
</comment>
<evidence type="ECO:0000256" key="13">
    <source>
        <dbReference type="SAM" id="MobiDB-lite"/>
    </source>
</evidence>
<feature type="transmembrane region" description="Helical" evidence="12">
    <location>
        <begin position="123"/>
        <end position="144"/>
    </location>
</feature>
<dbReference type="Pfam" id="PF01654">
    <property type="entry name" value="Cyt_bd_oxida_I"/>
    <property type="match status" value="2"/>
</dbReference>
<dbReference type="EMBL" id="BOOH01000039">
    <property type="protein sequence ID" value="GIH78411.1"/>
    <property type="molecule type" value="Genomic_DNA"/>
</dbReference>
<evidence type="ECO:0000256" key="11">
    <source>
        <dbReference type="ARBA" id="ARBA00023136"/>
    </source>
</evidence>
<comment type="subcellular location">
    <subcellularLocation>
        <location evidence="1">Cell membrane</location>
        <topology evidence="1">Multi-pass membrane protein</topology>
    </subcellularLocation>
</comment>
<feature type="transmembrane region" description="Helical" evidence="12">
    <location>
        <begin position="289"/>
        <end position="311"/>
    </location>
</feature>
<feature type="region of interest" description="Disordered" evidence="13">
    <location>
        <begin position="404"/>
        <end position="424"/>
    </location>
</feature>
<evidence type="ECO:0000256" key="3">
    <source>
        <dbReference type="ARBA" id="ARBA00022448"/>
    </source>
</evidence>
<evidence type="ECO:0000256" key="9">
    <source>
        <dbReference type="ARBA" id="ARBA00022989"/>
    </source>
</evidence>
<keyword evidence="6 12" id="KW-0812">Transmembrane</keyword>
<evidence type="ECO:0000256" key="12">
    <source>
        <dbReference type="PIRNR" id="PIRNR006446"/>
    </source>
</evidence>
<accession>A0A8J3RQN0</accession>
<keyword evidence="5 12" id="KW-0349">Heme</keyword>
<feature type="transmembrane region" description="Helical" evidence="12">
    <location>
        <begin position="373"/>
        <end position="394"/>
    </location>
</feature>
<keyword evidence="11 12" id="KW-0472">Membrane</keyword>
<evidence type="ECO:0000313" key="15">
    <source>
        <dbReference type="Proteomes" id="UP000616724"/>
    </source>
</evidence>
<name>A0A8J3RQN0_9ACTN</name>
<dbReference type="GO" id="GO:0070069">
    <property type="term" value="C:cytochrome complex"/>
    <property type="evidence" value="ECO:0007669"/>
    <property type="project" value="UniProtKB-UniRule"/>
</dbReference>
<dbReference type="PIRSF" id="PIRSF006446">
    <property type="entry name" value="Cyt_quinol_oxidase_1"/>
    <property type="match status" value="1"/>
</dbReference>
<dbReference type="RefSeq" id="WP_203892914.1">
    <property type="nucleotide sequence ID" value="NZ_BOOH01000039.1"/>
</dbReference>
<dbReference type="GO" id="GO:0005886">
    <property type="term" value="C:plasma membrane"/>
    <property type="evidence" value="ECO:0007669"/>
    <property type="project" value="UniProtKB-SubCell"/>
</dbReference>
<feature type="transmembrane region" description="Helical" evidence="12">
    <location>
        <begin position="12"/>
        <end position="34"/>
    </location>
</feature>
<feature type="transmembrane region" description="Helical" evidence="12">
    <location>
        <begin position="323"/>
        <end position="343"/>
    </location>
</feature>
<protein>
    <submittedName>
        <fullName evidence="14">Cytochrome ubiquinol oxidase subunit I</fullName>
    </submittedName>
</protein>